<dbReference type="PANTHER" id="PTHR31260">
    <property type="entry name" value="CYSTATIN/MONELLIN SUPERFAMILY PROTEIN"/>
    <property type="match status" value="1"/>
</dbReference>
<evidence type="ECO:0000313" key="2">
    <source>
        <dbReference type="Proteomes" id="UP001153555"/>
    </source>
</evidence>
<keyword evidence="2" id="KW-1185">Reference proteome</keyword>
<dbReference type="Proteomes" id="UP001153555">
    <property type="component" value="Unassembled WGS sequence"/>
</dbReference>
<dbReference type="OrthoDB" id="185618at2759"/>
<sequence>MKMVTDPTLDDDRWGLFVMYKRKFWFEENGYDVPESYFYRNGEEIKPNTIELVKKFLKQVRESRGYDVDFYPPPMFESPFSPLPLEEMRQGTSNIDKRGYARVVGAAELAIQDICEETGHRYKLVKVERAVHVLTRPWVYLLTLTAEEDGGPVQTIQAEVCCSINDHPVLQEWRFKPLPAQNACYVAVQTQSKFDADKAKRSIQKPPMYALRAGSGHVRALNIQFASWTQSQLQNHPDEPWDDGVQDYLNRAKIIIESYGDAVNWLRTNAVKGRGIAKIPSEDARTKPLWKRARLYNKNGHFTFGGESEPGIANINAITVASNGPDGGCEAMRKIKKALLGSQFDADSGETSIRRLPLNAARAKSPEWHVRSLNIQFASWIQSQLQNHPDELWEDGVDDYLISAKCIRELYRGTVHWLRINAVKRRGIAKIPSEDARTKPLFGIGKSSHTLFRPTLFSDKPMFPAATTASSGTPWRPALLFNNGPSTFGGSEVSVPGIENANVVTSNEPDVGGKAAARCIDPGIMTIVLKNSVLTTLHTLDDGDSNENVVARPFLMENKD</sequence>
<gene>
    <name evidence="1" type="ORF">SHERM_02199</name>
</gene>
<organism evidence="1 2">
    <name type="scientific">Striga hermonthica</name>
    <name type="common">Purple witchweed</name>
    <name type="synonym">Buchnera hermonthica</name>
    <dbReference type="NCBI Taxonomy" id="68872"/>
    <lineage>
        <taxon>Eukaryota</taxon>
        <taxon>Viridiplantae</taxon>
        <taxon>Streptophyta</taxon>
        <taxon>Embryophyta</taxon>
        <taxon>Tracheophyta</taxon>
        <taxon>Spermatophyta</taxon>
        <taxon>Magnoliopsida</taxon>
        <taxon>eudicotyledons</taxon>
        <taxon>Gunneridae</taxon>
        <taxon>Pentapetalae</taxon>
        <taxon>asterids</taxon>
        <taxon>lamiids</taxon>
        <taxon>Lamiales</taxon>
        <taxon>Orobanchaceae</taxon>
        <taxon>Buchnereae</taxon>
        <taxon>Striga</taxon>
    </lineage>
</organism>
<proteinExistence type="predicted"/>
<dbReference type="EMBL" id="CACSLK010028053">
    <property type="protein sequence ID" value="CAA0834374.1"/>
    <property type="molecule type" value="Genomic_DNA"/>
</dbReference>
<name>A0A9N7NQP6_STRHE</name>
<protein>
    <submittedName>
        <fullName evidence="1">Pleckstrin homology (PH) domain superfamily protein</fullName>
    </submittedName>
</protein>
<comment type="caution">
    <text evidence="1">The sequence shown here is derived from an EMBL/GenBank/DDBJ whole genome shotgun (WGS) entry which is preliminary data.</text>
</comment>
<dbReference type="PANTHER" id="PTHR31260:SF28">
    <property type="entry name" value="CYSTATIN DOMAIN PROTEIN"/>
    <property type="match status" value="1"/>
</dbReference>
<accession>A0A9N7NQP6</accession>
<dbReference type="InterPro" id="IPR006462">
    <property type="entry name" value="MS5"/>
</dbReference>
<reference evidence="1" key="1">
    <citation type="submission" date="2019-12" db="EMBL/GenBank/DDBJ databases">
        <authorList>
            <person name="Scholes J."/>
        </authorList>
    </citation>
    <scope>NUCLEOTIDE SEQUENCE</scope>
</reference>
<evidence type="ECO:0000313" key="1">
    <source>
        <dbReference type="EMBL" id="CAA0834374.1"/>
    </source>
</evidence>
<dbReference type="AlphaFoldDB" id="A0A9N7NQP6"/>